<keyword evidence="13" id="KW-1185">Reference proteome</keyword>
<name>A0ABW5QBY1_9BACI</name>
<dbReference type="Gene3D" id="1.10.730.10">
    <property type="entry name" value="Isoleucyl-tRNA Synthetase, Domain 1"/>
    <property type="match status" value="1"/>
</dbReference>
<evidence type="ECO:0000256" key="3">
    <source>
        <dbReference type="ARBA" id="ARBA00022741"/>
    </source>
</evidence>
<dbReference type="InterPro" id="IPR008909">
    <property type="entry name" value="DALR_anticod-bd"/>
</dbReference>
<comment type="subcellular location">
    <subcellularLocation>
        <location evidence="8">Cytoplasm</location>
    </subcellularLocation>
</comment>
<dbReference type="PRINTS" id="PR01038">
    <property type="entry name" value="TRNASYNTHARG"/>
</dbReference>
<dbReference type="SMART" id="SM00836">
    <property type="entry name" value="DALR_1"/>
    <property type="match status" value="1"/>
</dbReference>
<keyword evidence="2 8" id="KW-0436">Ligase</keyword>
<proteinExistence type="inferred from homology"/>
<evidence type="ECO:0000256" key="8">
    <source>
        <dbReference type="HAMAP-Rule" id="MF_00123"/>
    </source>
</evidence>
<dbReference type="Proteomes" id="UP001597452">
    <property type="component" value="Unassembled WGS sequence"/>
</dbReference>
<dbReference type="InterPro" id="IPR005148">
    <property type="entry name" value="Arg-tRNA-synth_N"/>
</dbReference>
<gene>
    <name evidence="8 12" type="primary">argS</name>
    <name evidence="12" type="ORF">ACFSW4_09975</name>
</gene>
<dbReference type="SUPFAM" id="SSF52374">
    <property type="entry name" value="Nucleotidylyl transferase"/>
    <property type="match status" value="1"/>
</dbReference>
<evidence type="ECO:0000256" key="1">
    <source>
        <dbReference type="ARBA" id="ARBA00005594"/>
    </source>
</evidence>
<evidence type="ECO:0000259" key="10">
    <source>
        <dbReference type="SMART" id="SM00836"/>
    </source>
</evidence>
<dbReference type="Gene3D" id="3.30.1360.70">
    <property type="entry name" value="Arginyl tRNA synthetase N-terminal domain"/>
    <property type="match status" value="1"/>
</dbReference>
<dbReference type="HAMAP" id="MF_00123">
    <property type="entry name" value="Arg_tRNA_synth"/>
    <property type="match status" value="1"/>
</dbReference>
<dbReference type="GO" id="GO:0004814">
    <property type="term" value="F:arginine-tRNA ligase activity"/>
    <property type="evidence" value="ECO:0007669"/>
    <property type="project" value="UniProtKB-EC"/>
</dbReference>
<dbReference type="EC" id="6.1.1.19" evidence="8"/>
<protein>
    <recommendedName>
        <fullName evidence="8">Arginine--tRNA ligase</fullName>
        <ecNumber evidence="8">6.1.1.19</ecNumber>
    </recommendedName>
    <alternativeName>
        <fullName evidence="8">Arginyl-tRNA synthetase</fullName>
        <shortName evidence="8">ArgRS</shortName>
    </alternativeName>
</protein>
<dbReference type="InterPro" id="IPR001278">
    <property type="entry name" value="Arg-tRNA-ligase"/>
</dbReference>
<dbReference type="InterPro" id="IPR036695">
    <property type="entry name" value="Arg-tRNA-synth_N_sf"/>
</dbReference>
<sequence>MDIKQSLTTVIHEHVSEHLTLKEVAKLIEKPKSENHGDYSFPCFILAKKMRQSPQGIASDITKKIEDPLIEQVEAVGPYVNIFLDKSVVSTNVLKTILKEGSNYGQSQIGQGEKIVLDFSSPNIAKPFSMGHLRSTVIGQSLANIVEKVGFQSVKINYLGDWGTQFGKLIYAYKLWGDENKVRQNPIKELLELYVKFHKEAEANPQLEDEGRNWFKKLEDGDEEAHQLWDWFRDESLKEFKKIYDLLGVDFDSYNGEAFYNDKMANTINQLKERELLVESDGAEVVSLDEFDLPPSLIKKRDGATLYATRDLTAAIYRQNQYQFKQAIYVVGHEQSLHFKQLFLVLQKMGFTWAQNMHHVPFGFILKDGKKMSTRKGKVVLLDQVIQEAIELAKENIDDKNPSLENKEKVAEMVGVGAIIFHDLKNDRLNNVEFSLEDMLRFEGHTGPYVQYTHARAQSILSKYAAEPKVNDGVNDDESWPVVKRLHQFPEVILKSYIEYEPSVIAKYLIDLSQAFNKYYGKVKILHDDRQLDDRLALVESTGIVIKDGLRLLGISAPENM</sequence>
<evidence type="ECO:0000259" key="11">
    <source>
        <dbReference type="SMART" id="SM01016"/>
    </source>
</evidence>
<keyword evidence="6 8" id="KW-0030">Aminoacyl-tRNA synthetase</keyword>
<dbReference type="InterPro" id="IPR009080">
    <property type="entry name" value="tRNAsynth_Ia_anticodon-bd"/>
</dbReference>
<keyword evidence="5 8" id="KW-0648">Protein biosynthesis</keyword>
<dbReference type="InterPro" id="IPR035684">
    <property type="entry name" value="ArgRS_core"/>
</dbReference>
<dbReference type="PANTHER" id="PTHR11956:SF5">
    <property type="entry name" value="ARGININE--TRNA LIGASE, CYTOPLASMIC"/>
    <property type="match status" value="1"/>
</dbReference>
<keyword evidence="4 8" id="KW-0067">ATP-binding</keyword>
<dbReference type="PANTHER" id="PTHR11956">
    <property type="entry name" value="ARGINYL-TRNA SYNTHETASE"/>
    <property type="match status" value="1"/>
</dbReference>
<dbReference type="EMBL" id="JBHUMZ010000022">
    <property type="protein sequence ID" value="MFD2639192.1"/>
    <property type="molecule type" value="Genomic_DNA"/>
</dbReference>
<evidence type="ECO:0000256" key="2">
    <source>
        <dbReference type="ARBA" id="ARBA00022598"/>
    </source>
</evidence>
<keyword evidence="8" id="KW-0963">Cytoplasm</keyword>
<dbReference type="InterPro" id="IPR014729">
    <property type="entry name" value="Rossmann-like_a/b/a_fold"/>
</dbReference>
<comment type="similarity">
    <text evidence="1 8 9">Belongs to the class-I aminoacyl-tRNA synthetase family.</text>
</comment>
<dbReference type="Pfam" id="PF05746">
    <property type="entry name" value="DALR_1"/>
    <property type="match status" value="1"/>
</dbReference>
<evidence type="ECO:0000313" key="13">
    <source>
        <dbReference type="Proteomes" id="UP001597452"/>
    </source>
</evidence>
<reference evidence="13" key="1">
    <citation type="journal article" date="2019" name="Int. J. Syst. Evol. Microbiol.">
        <title>The Global Catalogue of Microorganisms (GCM) 10K type strain sequencing project: providing services to taxonomists for standard genome sequencing and annotation.</title>
        <authorList>
            <consortium name="The Broad Institute Genomics Platform"/>
            <consortium name="The Broad Institute Genome Sequencing Center for Infectious Disease"/>
            <person name="Wu L."/>
            <person name="Ma J."/>
        </authorList>
    </citation>
    <scope>NUCLEOTIDE SEQUENCE [LARGE SCALE GENOMIC DNA]</scope>
    <source>
        <strain evidence="13">TISTR 1571</strain>
    </source>
</reference>
<feature type="domain" description="DALR anticodon binding" evidence="10">
    <location>
        <begin position="450"/>
        <end position="561"/>
    </location>
</feature>
<evidence type="ECO:0000313" key="12">
    <source>
        <dbReference type="EMBL" id="MFD2639192.1"/>
    </source>
</evidence>
<evidence type="ECO:0000256" key="9">
    <source>
        <dbReference type="RuleBase" id="RU363038"/>
    </source>
</evidence>
<comment type="caution">
    <text evidence="12">The sequence shown here is derived from an EMBL/GenBank/DDBJ whole genome shotgun (WGS) entry which is preliminary data.</text>
</comment>
<accession>A0ABW5QBY1</accession>
<evidence type="ECO:0000256" key="5">
    <source>
        <dbReference type="ARBA" id="ARBA00022917"/>
    </source>
</evidence>
<dbReference type="Gene3D" id="3.40.50.620">
    <property type="entry name" value="HUPs"/>
    <property type="match status" value="1"/>
</dbReference>
<evidence type="ECO:0000256" key="7">
    <source>
        <dbReference type="ARBA" id="ARBA00049339"/>
    </source>
</evidence>
<dbReference type="NCBIfam" id="TIGR00456">
    <property type="entry name" value="argS"/>
    <property type="match status" value="1"/>
</dbReference>
<evidence type="ECO:0000256" key="6">
    <source>
        <dbReference type="ARBA" id="ARBA00023146"/>
    </source>
</evidence>
<organism evidence="12 13">
    <name type="scientific">Piscibacillus salipiscarius</name>
    <dbReference type="NCBI Taxonomy" id="299480"/>
    <lineage>
        <taxon>Bacteria</taxon>
        <taxon>Bacillati</taxon>
        <taxon>Bacillota</taxon>
        <taxon>Bacilli</taxon>
        <taxon>Bacillales</taxon>
        <taxon>Bacillaceae</taxon>
        <taxon>Piscibacillus</taxon>
    </lineage>
</organism>
<evidence type="ECO:0000256" key="4">
    <source>
        <dbReference type="ARBA" id="ARBA00022840"/>
    </source>
</evidence>
<dbReference type="Pfam" id="PF03485">
    <property type="entry name" value="Arg_tRNA_synt_N"/>
    <property type="match status" value="1"/>
</dbReference>
<feature type="short sequence motif" description="'HIGH' region" evidence="8">
    <location>
        <begin position="122"/>
        <end position="132"/>
    </location>
</feature>
<dbReference type="SUPFAM" id="SSF47323">
    <property type="entry name" value="Anticodon-binding domain of a subclass of class I aminoacyl-tRNA synthetases"/>
    <property type="match status" value="1"/>
</dbReference>
<dbReference type="RefSeq" id="WP_377329017.1">
    <property type="nucleotide sequence ID" value="NZ_JBHUMZ010000022.1"/>
</dbReference>
<keyword evidence="3 8" id="KW-0547">Nucleotide-binding</keyword>
<dbReference type="CDD" id="cd00671">
    <property type="entry name" value="ArgRS_core"/>
    <property type="match status" value="1"/>
</dbReference>
<dbReference type="Pfam" id="PF00750">
    <property type="entry name" value="tRNA-synt_1d"/>
    <property type="match status" value="1"/>
</dbReference>
<dbReference type="CDD" id="cd07956">
    <property type="entry name" value="Anticodon_Ia_Arg"/>
    <property type="match status" value="1"/>
</dbReference>
<dbReference type="SUPFAM" id="SSF55190">
    <property type="entry name" value="Arginyl-tRNA synthetase (ArgRS), N-terminal 'additional' domain"/>
    <property type="match status" value="1"/>
</dbReference>
<feature type="domain" description="Arginyl tRNA synthetase N-terminal" evidence="11">
    <location>
        <begin position="5"/>
        <end position="84"/>
    </location>
</feature>
<comment type="subunit">
    <text evidence="8">Monomer.</text>
</comment>
<comment type="catalytic activity">
    <reaction evidence="7 8">
        <text>tRNA(Arg) + L-arginine + ATP = L-arginyl-tRNA(Arg) + AMP + diphosphate</text>
        <dbReference type="Rhea" id="RHEA:20301"/>
        <dbReference type="Rhea" id="RHEA-COMP:9658"/>
        <dbReference type="Rhea" id="RHEA-COMP:9673"/>
        <dbReference type="ChEBI" id="CHEBI:30616"/>
        <dbReference type="ChEBI" id="CHEBI:32682"/>
        <dbReference type="ChEBI" id="CHEBI:33019"/>
        <dbReference type="ChEBI" id="CHEBI:78442"/>
        <dbReference type="ChEBI" id="CHEBI:78513"/>
        <dbReference type="ChEBI" id="CHEBI:456215"/>
        <dbReference type="EC" id="6.1.1.19"/>
    </reaction>
</comment>
<dbReference type="SMART" id="SM01016">
    <property type="entry name" value="Arg_tRNA_synt_N"/>
    <property type="match status" value="1"/>
</dbReference>